<dbReference type="Proteomes" id="UP000823775">
    <property type="component" value="Unassembled WGS sequence"/>
</dbReference>
<feature type="compositionally biased region" description="Low complexity" evidence="1">
    <location>
        <begin position="36"/>
        <end position="54"/>
    </location>
</feature>
<evidence type="ECO:0000256" key="1">
    <source>
        <dbReference type="SAM" id="MobiDB-lite"/>
    </source>
</evidence>
<keyword evidence="3" id="KW-1185">Reference proteome</keyword>
<name>A0ABS8SA13_DATST</name>
<protein>
    <submittedName>
        <fullName evidence="2">Uncharacterized protein</fullName>
    </submittedName>
</protein>
<evidence type="ECO:0000313" key="3">
    <source>
        <dbReference type="Proteomes" id="UP000823775"/>
    </source>
</evidence>
<reference evidence="2 3" key="1">
    <citation type="journal article" date="2021" name="BMC Genomics">
        <title>Datura genome reveals duplications of psychoactive alkaloid biosynthetic genes and high mutation rate following tissue culture.</title>
        <authorList>
            <person name="Rajewski A."/>
            <person name="Carter-House D."/>
            <person name="Stajich J."/>
            <person name="Litt A."/>
        </authorList>
    </citation>
    <scope>NUCLEOTIDE SEQUENCE [LARGE SCALE GENOMIC DNA]</scope>
    <source>
        <strain evidence="2">AR-01</strain>
    </source>
</reference>
<evidence type="ECO:0000313" key="2">
    <source>
        <dbReference type="EMBL" id="MCD7455658.1"/>
    </source>
</evidence>
<sequence length="118" mass="13042">MAQLRGKQRNTLTGAPQGRQDWSVDAMEHQNDAELTEAQLAAATTAAAKNTNAQQGGRNQPPLSRHLPDEEIDLEQTGVLGPKTEIVVDDQNDEAVTDSWVVVNEDEDKKKWVLLINR</sequence>
<dbReference type="EMBL" id="JACEIK010000359">
    <property type="protein sequence ID" value="MCD7455658.1"/>
    <property type="molecule type" value="Genomic_DNA"/>
</dbReference>
<proteinExistence type="predicted"/>
<organism evidence="2 3">
    <name type="scientific">Datura stramonium</name>
    <name type="common">Jimsonweed</name>
    <name type="synonym">Common thornapple</name>
    <dbReference type="NCBI Taxonomy" id="4076"/>
    <lineage>
        <taxon>Eukaryota</taxon>
        <taxon>Viridiplantae</taxon>
        <taxon>Streptophyta</taxon>
        <taxon>Embryophyta</taxon>
        <taxon>Tracheophyta</taxon>
        <taxon>Spermatophyta</taxon>
        <taxon>Magnoliopsida</taxon>
        <taxon>eudicotyledons</taxon>
        <taxon>Gunneridae</taxon>
        <taxon>Pentapetalae</taxon>
        <taxon>asterids</taxon>
        <taxon>lamiids</taxon>
        <taxon>Solanales</taxon>
        <taxon>Solanaceae</taxon>
        <taxon>Solanoideae</taxon>
        <taxon>Datureae</taxon>
        <taxon>Datura</taxon>
    </lineage>
</organism>
<feature type="region of interest" description="Disordered" evidence="1">
    <location>
        <begin position="1"/>
        <end position="66"/>
    </location>
</feature>
<comment type="caution">
    <text evidence="2">The sequence shown here is derived from an EMBL/GenBank/DDBJ whole genome shotgun (WGS) entry which is preliminary data.</text>
</comment>
<accession>A0ABS8SA13</accession>
<gene>
    <name evidence="2" type="ORF">HAX54_029051</name>
</gene>